<evidence type="ECO:0000259" key="1">
    <source>
        <dbReference type="Pfam" id="PF02698"/>
    </source>
</evidence>
<organism evidence="2 3">
    <name type="scientific">Amycolatopsis xylanica</name>
    <dbReference type="NCBI Taxonomy" id="589385"/>
    <lineage>
        <taxon>Bacteria</taxon>
        <taxon>Bacillati</taxon>
        <taxon>Actinomycetota</taxon>
        <taxon>Actinomycetes</taxon>
        <taxon>Pseudonocardiales</taxon>
        <taxon>Pseudonocardiaceae</taxon>
        <taxon>Amycolatopsis</taxon>
    </lineage>
</organism>
<dbReference type="PANTHER" id="PTHR30336:SF20">
    <property type="entry name" value="DUF218 DOMAIN-CONTAINING PROTEIN"/>
    <property type="match status" value="1"/>
</dbReference>
<dbReference type="STRING" id="589385.SAMN05421504_104548"/>
<dbReference type="PANTHER" id="PTHR30336">
    <property type="entry name" value="INNER MEMBRANE PROTEIN, PROBABLE PERMEASE"/>
    <property type="match status" value="1"/>
</dbReference>
<dbReference type="InterPro" id="IPR003848">
    <property type="entry name" value="DUF218"/>
</dbReference>
<dbReference type="Proteomes" id="UP000199515">
    <property type="component" value="Unassembled WGS sequence"/>
</dbReference>
<dbReference type="GO" id="GO:0005886">
    <property type="term" value="C:plasma membrane"/>
    <property type="evidence" value="ECO:0007669"/>
    <property type="project" value="TreeGrafter"/>
</dbReference>
<accession>A0A1H3H7C9</accession>
<keyword evidence="3" id="KW-1185">Reference proteome</keyword>
<sequence>MRRALFGSVLIALLVLGGTVVRVWQVARVDDRTRADVIVVLGAAQYNGKPSAIFEARLAKAKRLYEEGVATTIVTTGGKKSGDNFTEADAGALWLKRNGVPANAMLAVGEGSDTLRSLQAVANEVHRLGLKTAVLVSDPWHGLRARAMAEDAGLEAWTSPVHSGPIVQTREIQFRYIWRETRALLFYRLTKTPATDFGGTDVG</sequence>
<dbReference type="Pfam" id="PF02698">
    <property type="entry name" value="DUF218"/>
    <property type="match status" value="1"/>
</dbReference>
<evidence type="ECO:0000313" key="3">
    <source>
        <dbReference type="Proteomes" id="UP000199515"/>
    </source>
</evidence>
<dbReference type="Gene3D" id="3.40.50.620">
    <property type="entry name" value="HUPs"/>
    <property type="match status" value="1"/>
</dbReference>
<name>A0A1H3H7C9_9PSEU</name>
<dbReference type="InterPro" id="IPR014729">
    <property type="entry name" value="Rossmann-like_a/b/a_fold"/>
</dbReference>
<proteinExistence type="predicted"/>
<feature type="domain" description="DUF218" evidence="1">
    <location>
        <begin position="36"/>
        <end position="180"/>
    </location>
</feature>
<evidence type="ECO:0000313" key="2">
    <source>
        <dbReference type="EMBL" id="SDY11396.1"/>
    </source>
</evidence>
<dbReference type="EMBL" id="FNON01000004">
    <property type="protein sequence ID" value="SDY11396.1"/>
    <property type="molecule type" value="Genomic_DNA"/>
</dbReference>
<dbReference type="CDD" id="cd06259">
    <property type="entry name" value="YdcF-like"/>
    <property type="match status" value="1"/>
</dbReference>
<dbReference type="AlphaFoldDB" id="A0A1H3H7C9"/>
<dbReference type="InterPro" id="IPR051599">
    <property type="entry name" value="Cell_Envelope_Assoc"/>
</dbReference>
<gene>
    <name evidence="2" type="ORF">SAMN05421504_104548</name>
</gene>
<reference evidence="2 3" key="1">
    <citation type="submission" date="2016-10" db="EMBL/GenBank/DDBJ databases">
        <authorList>
            <person name="de Groot N.N."/>
        </authorList>
    </citation>
    <scope>NUCLEOTIDE SEQUENCE [LARGE SCALE GENOMIC DNA]</scope>
    <source>
        <strain evidence="2 3">CPCC 202699</strain>
    </source>
</reference>
<protein>
    <submittedName>
        <fullName evidence="2">Uncharacterized SAM-binding protein YcdF, DUF218 family</fullName>
    </submittedName>
</protein>